<dbReference type="EMBL" id="CP094532">
    <property type="protein sequence ID" value="UOE41811.1"/>
    <property type="molecule type" value="Genomic_DNA"/>
</dbReference>
<reference evidence="1 2" key="1">
    <citation type="submission" date="2022-03" db="EMBL/GenBank/DDBJ databases">
        <title>Chryseobacterium sp. isolated from particulate matters in swine house.</title>
        <authorList>
            <person name="Won M."/>
            <person name="Kim S.-J."/>
            <person name="Kwon S.-W."/>
        </authorList>
    </citation>
    <scope>NUCLEOTIDE SEQUENCE [LARGE SCALE GENOMIC DNA]</scope>
    <source>
        <strain evidence="1 2">SC2-2</strain>
    </source>
</reference>
<gene>
    <name evidence="1" type="ORF">MTP09_04030</name>
</gene>
<proteinExistence type="predicted"/>
<dbReference type="Proteomes" id="UP000831460">
    <property type="component" value="Chromosome"/>
</dbReference>
<sequence length="46" mass="5396">MILSRLQELSEFLRFAVFNEISVFENQVSIHKTFSTKSSARFTSRL</sequence>
<dbReference type="RefSeq" id="WP_243550722.1">
    <property type="nucleotide sequence ID" value="NZ_CP094532.1"/>
</dbReference>
<accession>A0ABY4BRI4</accession>
<keyword evidence="2" id="KW-1185">Reference proteome</keyword>
<name>A0ABY4BRI4_9FLAO</name>
<protein>
    <submittedName>
        <fullName evidence="1">Uncharacterized protein</fullName>
    </submittedName>
</protein>
<evidence type="ECO:0000313" key="1">
    <source>
        <dbReference type="EMBL" id="UOE41811.1"/>
    </source>
</evidence>
<organism evidence="1 2">
    <name type="scientific">Chryseobacterium suipulveris</name>
    <dbReference type="NCBI Taxonomy" id="2929800"/>
    <lineage>
        <taxon>Bacteria</taxon>
        <taxon>Pseudomonadati</taxon>
        <taxon>Bacteroidota</taxon>
        <taxon>Flavobacteriia</taxon>
        <taxon>Flavobacteriales</taxon>
        <taxon>Weeksellaceae</taxon>
        <taxon>Chryseobacterium group</taxon>
        <taxon>Chryseobacterium</taxon>
    </lineage>
</organism>
<evidence type="ECO:0000313" key="2">
    <source>
        <dbReference type="Proteomes" id="UP000831460"/>
    </source>
</evidence>